<evidence type="ECO:0008006" key="3">
    <source>
        <dbReference type="Google" id="ProtNLM"/>
    </source>
</evidence>
<dbReference type="Pfam" id="PF01136">
    <property type="entry name" value="Peptidase_U32"/>
    <property type="match status" value="1"/>
</dbReference>
<keyword evidence="2" id="KW-1185">Reference proteome</keyword>
<dbReference type="InterPro" id="IPR051454">
    <property type="entry name" value="RNA/ubiquinone_mod_enzymes"/>
</dbReference>
<sequence length="288" mass="32477">MKLAMTLNCWPLTRQQQQQQLDQLATLPVQRIFLGETVCEKRDRVALRGLLELADGLAQQGKQLVLSTLNLVNGPRELKLVEQVCQQTKMLVEANDYTAVRLLTEMKQPFWASANLNLYNLDTLSWLHDLGAQGFVPPIDISDKNATRLFEEAATWLPNLEREIIGFGWPQLSVSARCATARIQGRNRDNCDKVCQQHCTPVADTLEGERLLYINGPQTHGVNAVNRFAEARHWHNLNTHWLRIIPGPSLNFDWMTPLCDSDGLVKVAEVESNLHLEIPTPESNIAIG</sequence>
<reference evidence="1 2" key="1">
    <citation type="submission" date="2019-04" db="EMBL/GenBank/DDBJ databases">
        <authorList>
            <person name="Hwang J.C."/>
        </authorList>
    </citation>
    <scope>NUCLEOTIDE SEQUENCE [LARGE SCALE GENOMIC DNA]</scope>
    <source>
        <strain evidence="1 2">IMCC35002</strain>
    </source>
</reference>
<evidence type="ECO:0000313" key="2">
    <source>
        <dbReference type="Proteomes" id="UP000305675"/>
    </source>
</evidence>
<evidence type="ECO:0000313" key="1">
    <source>
        <dbReference type="EMBL" id="TKB49601.1"/>
    </source>
</evidence>
<dbReference type="AlphaFoldDB" id="A0A4U1BEU6"/>
<dbReference type="OrthoDB" id="8523349at2"/>
<accession>A0A4U1BEU6</accession>
<dbReference type="PANTHER" id="PTHR30217">
    <property type="entry name" value="PEPTIDASE U32 FAMILY"/>
    <property type="match status" value="1"/>
</dbReference>
<dbReference type="Proteomes" id="UP000305675">
    <property type="component" value="Unassembled WGS sequence"/>
</dbReference>
<protein>
    <recommendedName>
        <fullName evidence="3">U32 family peptidase</fullName>
    </recommendedName>
</protein>
<proteinExistence type="predicted"/>
<dbReference type="PANTHER" id="PTHR30217:SF11">
    <property type="entry name" value="UBIQUINONE BIOSYNTHESIS PROTEIN UBIV"/>
    <property type="match status" value="1"/>
</dbReference>
<comment type="caution">
    <text evidence="1">The sequence shown here is derived from an EMBL/GenBank/DDBJ whole genome shotgun (WGS) entry which is preliminary data.</text>
</comment>
<name>A0A4U1BEU6_9GAMM</name>
<organism evidence="1 2">
    <name type="scientific">Ferrimonas aestuarii</name>
    <dbReference type="NCBI Taxonomy" id="2569539"/>
    <lineage>
        <taxon>Bacteria</taxon>
        <taxon>Pseudomonadati</taxon>
        <taxon>Pseudomonadota</taxon>
        <taxon>Gammaproteobacteria</taxon>
        <taxon>Alteromonadales</taxon>
        <taxon>Ferrimonadaceae</taxon>
        <taxon>Ferrimonas</taxon>
    </lineage>
</organism>
<dbReference type="InterPro" id="IPR001539">
    <property type="entry name" value="Peptidase_U32"/>
</dbReference>
<gene>
    <name evidence="1" type="ORF">FCL42_20360</name>
</gene>
<dbReference type="RefSeq" id="WP_136865273.1">
    <property type="nucleotide sequence ID" value="NZ_SWCJ01000026.1"/>
</dbReference>
<dbReference type="EMBL" id="SWCJ01000026">
    <property type="protein sequence ID" value="TKB49601.1"/>
    <property type="molecule type" value="Genomic_DNA"/>
</dbReference>